<dbReference type="GO" id="GO:0015990">
    <property type="term" value="P:electron transport coupled proton transport"/>
    <property type="evidence" value="ECO:0007669"/>
    <property type="project" value="TreeGrafter"/>
</dbReference>
<evidence type="ECO:0000256" key="6">
    <source>
        <dbReference type="ARBA" id="ARBA00022448"/>
    </source>
</evidence>
<dbReference type="Pfam" id="PF00361">
    <property type="entry name" value="Proton_antipo_M"/>
    <property type="match status" value="1"/>
</dbReference>
<dbReference type="EMBL" id="MW762685">
    <property type="protein sequence ID" value="QXT43919.1"/>
    <property type="molecule type" value="Genomic_DNA"/>
</dbReference>
<dbReference type="PANTHER" id="PTHR43507">
    <property type="entry name" value="NADH-UBIQUINONE OXIDOREDUCTASE CHAIN 4"/>
    <property type="match status" value="1"/>
</dbReference>
<evidence type="ECO:0000259" key="18">
    <source>
        <dbReference type="Pfam" id="PF00361"/>
    </source>
</evidence>
<keyword evidence="8 17" id="KW-0812">Transmembrane</keyword>
<evidence type="ECO:0000256" key="4">
    <source>
        <dbReference type="ARBA" id="ARBA00012944"/>
    </source>
</evidence>
<evidence type="ECO:0000256" key="13">
    <source>
        <dbReference type="ARBA" id="ARBA00023075"/>
    </source>
</evidence>
<evidence type="ECO:0000256" key="2">
    <source>
        <dbReference type="ARBA" id="ARBA00004225"/>
    </source>
</evidence>
<accession>A0A8F6YDQ7</accession>
<name>A0A8F6YDQ7_9ACAR</name>
<organism evidence="19">
    <name type="scientific">Neoseiulus womersleyi</name>
    <dbReference type="NCBI Taxonomy" id="322050"/>
    <lineage>
        <taxon>Eukaryota</taxon>
        <taxon>Metazoa</taxon>
        <taxon>Ecdysozoa</taxon>
        <taxon>Arthropoda</taxon>
        <taxon>Chelicerata</taxon>
        <taxon>Arachnida</taxon>
        <taxon>Acari</taxon>
        <taxon>Parasitiformes</taxon>
        <taxon>Mesostigmata</taxon>
        <taxon>Gamasina</taxon>
        <taxon>Phytoseioidea</taxon>
        <taxon>Phytoseiidae</taxon>
        <taxon>Amblyseiinae</taxon>
        <taxon>Neoseiulus</taxon>
    </lineage>
</organism>
<feature type="transmembrane region" description="Helical" evidence="17">
    <location>
        <begin position="268"/>
        <end position="290"/>
    </location>
</feature>
<keyword evidence="12 17" id="KW-0520">NAD</keyword>
<keyword evidence="15 17" id="KW-0472">Membrane</keyword>
<evidence type="ECO:0000256" key="7">
    <source>
        <dbReference type="ARBA" id="ARBA00022660"/>
    </source>
</evidence>
<evidence type="ECO:0000313" key="19">
    <source>
        <dbReference type="EMBL" id="QXT43919.1"/>
    </source>
</evidence>
<evidence type="ECO:0000256" key="14">
    <source>
        <dbReference type="ARBA" id="ARBA00023128"/>
    </source>
</evidence>
<dbReference type="InterPro" id="IPR003918">
    <property type="entry name" value="NADH_UbQ_OxRdtase"/>
</dbReference>
<dbReference type="GO" id="GO:0008137">
    <property type="term" value="F:NADH dehydrogenase (ubiquinone) activity"/>
    <property type="evidence" value="ECO:0007669"/>
    <property type="project" value="UniProtKB-UniRule"/>
</dbReference>
<reference evidence="19" key="1">
    <citation type="journal article" date="2021" name="Int. J. Biol. Macromol.">
        <title>Massive gene rearrangement in mitogenomes of phytoseiid mites.</title>
        <authorList>
            <person name="Zhang B."/>
            <person name="Havird J.C."/>
            <person name="Wang E."/>
            <person name="Lv J."/>
            <person name="Xu X."/>
        </authorList>
    </citation>
    <scope>NUCLEOTIDE SEQUENCE</scope>
</reference>
<feature type="transmembrane region" description="Helical" evidence="17">
    <location>
        <begin position="210"/>
        <end position="230"/>
    </location>
</feature>
<dbReference type="PRINTS" id="PR01437">
    <property type="entry name" value="NUOXDRDTASE4"/>
</dbReference>
<evidence type="ECO:0000256" key="17">
    <source>
        <dbReference type="RuleBase" id="RU003297"/>
    </source>
</evidence>
<keyword evidence="10 17" id="KW-0249">Electron transport</keyword>
<dbReference type="GO" id="GO:0003954">
    <property type="term" value="F:NADH dehydrogenase activity"/>
    <property type="evidence" value="ECO:0007669"/>
    <property type="project" value="TreeGrafter"/>
</dbReference>
<feature type="transmembrane region" description="Helical" evidence="17">
    <location>
        <begin position="330"/>
        <end position="352"/>
    </location>
</feature>
<evidence type="ECO:0000256" key="1">
    <source>
        <dbReference type="ARBA" id="ARBA00003257"/>
    </source>
</evidence>
<feature type="transmembrane region" description="Helical" evidence="17">
    <location>
        <begin position="296"/>
        <end position="318"/>
    </location>
</feature>
<feature type="transmembrane region" description="Helical" evidence="17">
    <location>
        <begin position="7"/>
        <end position="31"/>
    </location>
</feature>
<keyword evidence="9" id="KW-1278">Translocase</keyword>
<feature type="transmembrane region" description="Helical" evidence="17">
    <location>
        <begin position="84"/>
        <end position="105"/>
    </location>
</feature>
<evidence type="ECO:0000256" key="16">
    <source>
        <dbReference type="ARBA" id="ARBA00049551"/>
    </source>
</evidence>
<comment type="function">
    <text evidence="17">Core subunit of the mitochondrial membrane respiratory chain NADH dehydrogenase (Complex I) which catalyzes electron transfer from NADH through the respiratory chain, using ubiquinone as an electron acceptor. Essential for the catalytic activity and assembly of complex I.</text>
</comment>
<dbReference type="PANTHER" id="PTHR43507:SF20">
    <property type="entry name" value="NADH-UBIQUINONE OXIDOREDUCTASE CHAIN 4"/>
    <property type="match status" value="1"/>
</dbReference>
<comment type="similarity">
    <text evidence="3 17">Belongs to the complex I subunit 4 family.</text>
</comment>
<sequence length="439" mass="51274">MLFSYVFMYLFFVMFNFSLFQFFSFFCVFVLLMSVDLEKFLLGFFNLNNYLFLDTISGLMIFLSVFIMFCVYMMNYCKGFKKDVLFLLSLMLVFLCFCFMCNYMLMMYVCFEIVFVPLMLLIMYKGASPERFSASVNMFIYTFFGSLMFLLLLLVLDISYVLILSKVILLCKNGSYLFLMVFFVFLVKIPMYFTHLWLPKAHVQASVEISMLLAGILLKLGGFGLIRLFFMFDLSLMWEVVMFLMVLNIFGGMVISVVCLAQVDFKKLIAYSSVSHMGLMLAGLLSLSVMGQSGGVMMMVSHGFCSSCLFFMGNMYYERVSSRNLVMFKGVINLFPVLSIYWLLLIFINMGVPPFMNFMSEIILLMSLLKKSLFFIFFLSFMMMFTVFFCLSLFLNFGHGMLMEQGSMQEDSYLDLIIINLHLYFLFIYLWKISFLLIF</sequence>
<feature type="domain" description="NADH:quinone oxidoreductase/Mrp antiporter transmembrane" evidence="18">
    <location>
        <begin position="104"/>
        <end position="385"/>
    </location>
</feature>
<keyword evidence="14 17" id="KW-0496">Mitochondrion</keyword>
<evidence type="ECO:0000256" key="8">
    <source>
        <dbReference type="ARBA" id="ARBA00022692"/>
    </source>
</evidence>
<evidence type="ECO:0000256" key="5">
    <source>
        <dbReference type="ARBA" id="ARBA00021006"/>
    </source>
</evidence>
<gene>
    <name evidence="19" type="primary">nad4</name>
</gene>
<evidence type="ECO:0000256" key="15">
    <source>
        <dbReference type="ARBA" id="ARBA00023136"/>
    </source>
</evidence>
<evidence type="ECO:0000256" key="10">
    <source>
        <dbReference type="ARBA" id="ARBA00022982"/>
    </source>
</evidence>
<geneLocation type="mitochondrion" evidence="19"/>
<comment type="function">
    <text evidence="1">Core subunit of the mitochondrial membrane respiratory chain NADH dehydrogenase (Complex I) that is believed to belong to the minimal assembly required for catalysis. Complex I functions in the transfer of electrons from NADH to the respiratory chain. The immediate electron acceptor for the enzyme is believed to be ubiquinone.</text>
</comment>
<comment type="subcellular location">
    <subcellularLocation>
        <location evidence="2 17">Mitochondrion membrane</location>
        <topology evidence="2 17">Multi-pass membrane protein</topology>
    </subcellularLocation>
</comment>
<dbReference type="EC" id="7.1.1.2" evidence="4 17"/>
<dbReference type="GO" id="GO:0048039">
    <property type="term" value="F:ubiquinone binding"/>
    <property type="evidence" value="ECO:0007669"/>
    <property type="project" value="TreeGrafter"/>
</dbReference>
<dbReference type="AlphaFoldDB" id="A0A8F6YDQ7"/>
<dbReference type="InterPro" id="IPR001750">
    <property type="entry name" value="ND/Mrp_TM"/>
</dbReference>
<keyword evidence="11 17" id="KW-1133">Transmembrane helix</keyword>
<keyword evidence="13 17" id="KW-0830">Ubiquinone</keyword>
<evidence type="ECO:0000256" key="3">
    <source>
        <dbReference type="ARBA" id="ARBA00009025"/>
    </source>
</evidence>
<feature type="transmembrane region" description="Helical" evidence="17">
    <location>
        <begin position="372"/>
        <end position="395"/>
    </location>
</feature>
<feature type="transmembrane region" description="Helical" evidence="17">
    <location>
        <begin position="51"/>
        <end position="72"/>
    </location>
</feature>
<proteinExistence type="inferred from homology"/>
<feature type="transmembrane region" description="Helical" evidence="17">
    <location>
        <begin position="111"/>
        <end position="127"/>
    </location>
</feature>
<comment type="catalytic activity">
    <reaction evidence="16 17">
        <text>a ubiquinone + NADH + 5 H(+)(in) = a ubiquinol + NAD(+) + 4 H(+)(out)</text>
        <dbReference type="Rhea" id="RHEA:29091"/>
        <dbReference type="Rhea" id="RHEA-COMP:9565"/>
        <dbReference type="Rhea" id="RHEA-COMP:9566"/>
        <dbReference type="ChEBI" id="CHEBI:15378"/>
        <dbReference type="ChEBI" id="CHEBI:16389"/>
        <dbReference type="ChEBI" id="CHEBI:17976"/>
        <dbReference type="ChEBI" id="CHEBI:57540"/>
        <dbReference type="ChEBI" id="CHEBI:57945"/>
        <dbReference type="EC" id="7.1.1.2"/>
    </reaction>
</comment>
<dbReference type="GO" id="GO:0031966">
    <property type="term" value="C:mitochondrial membrane"/>
    <property type="evidence" value="ECO:0007669"/>
    <property type="project" value="UniProtKB-SubCell"/>
</dbReference>
<evidence type="ECO:0000256" key="11">
    <source>
        <dbReference type="ARBA" id="ARBA00022989"/>
    </source>
</evidence>
<evidence type="ECO:0000256" key="12">
    <source>
        <dbReference type="ARBA" id="ARBA00023027"/>
    </source>
</evidence>
<dbReference type="GO" id="GO:0042773">
    <property type="term" value="P:ATP synthesis coupled electron transport"/>
    <property type="evidence" value="ECO:0007669"/>
    <property type="project" value="InterPro"/>
</dbReference>
<keyword evidence="6 17" id="KW-0813">Transport</keyword>
<protein>
    <recommendedName>
        <fullName evidence="5 17">NADH-ubiquinone oxidoreductase chain 4</fullName>
        <ecNumber evidence="4 17">7.1.1.2</ecNumber>
    </recommendedName>
</protein>
<feature type="transmembrane region" description="Helical" evidence="17">
    <location>
        <begin position="139"/>
        <end position="163"/>
    </location>
</feature>
<feature type="transmembrane region" description="Helical" evidence="17">
    <location>
        <begin position="416"/>
        <end position="438"/>
    </location>
</feature>
<feature type="transmembrane region" description="Helical" evidence="17">
    <location>
        <begin position="236"/>
        <end position="261"/>
    </location>
</feature>
<feature type="transmembrane region" description="Helical" evidence="17">
    <location>
        <begin position="175"/>
        <end position="198"/>
    </location>
</feature>
<evidence type="ECO:0000256" key="9">
    <source>
        <dbReference type="ARBA" id="ARBA00022967"/>
    </source>
</evidence>
<keyword evidence="7 17" id="KW-0679">Respiratory chain</keyword>